<evidence type="ECO:0000259" key="8">
    <source>
        <dbReference type="Pfam" id="PF23231"/>
    </source>
</evidence>
<comment type="similarity">
    <text evidence="2">Belongs to the crooked-neck family.</text>
</comment>
<sequence>MLAVGRPHTLWIAFANLYESYGDIANARVVFEKAVQVNYKAVDDLASLWCERAEMELRNKNYGEALKLMSLATPEPSAEYFEDAFKVYEKGTQMFKYPHVKDIWVTYLSKFVKIYGKTKMERTRMLFEDAIKAAPADAKKQLYLQYGKMEDNYGLAKQAMKVYYDAINSVPKHDKLSMYEIYIASAAERFGVPKTREIYVQAIESGLPHKDVKTMCLKYAEVEKSLGEIDRARGVYAYGSQFSHPQYDADFWNQWLEFEVQNGNEDTFREMLRIKRSVSARQAIIAMKTLNYQKKKVMRRQLKLHKGRSHQLFLDTWLTRERILKITMILSGAAMVLSRECRGGD</sequence>
<dbReference type="SUPFAM" id="SSF48452">
    <property type="entry name" value="TPR-like"/>
    <property type="match status" value="2"/>
</dbReference>
<organism evidence="9 10">
    <name type="scientific">Rubus argutus</name>
    <name type="common">Southern blackberry</name>
    <dbReference type="NCBI Taxonomy" id="59490"/>
    <lineage>
        <taxon>Eukaryota</taxon>
        <taxon>Viridiplantae</taxon>
        <taxon>Streptophyta</taxon>
        <taxon>Embryophyta</taxon>
        <taxon>Tracheophyta</taxon>
        <taxon>Spermatophyta</taxon>
        <taxon>Magnoliopsida</taxon>
        <taxon>eudicotyledons</taxon>
        <taxon>Gunneridae</taxon>
        <taxon>Pentapetalae</taxon>
        <taxon>rosids</taxon>
        <taxon>fabids</taxon>
        <taxon>Rosales</taxon>
        <taxon>Rosaceae</taxon>
        <taxon>Rosoideae</taxon>
        <taxon>Rosoideae incertae sedis</taxon>
        <taxon>Rubus</taxon>
    </lineage>
</organism>
<evidence type="ECO:0000256" key="1">
    <source>
        <dbReference type="ARBA" id="ARBA00004123"/>
    </source>
</evidence>
<evidence type="ECO:0000313" key="9">
    <source>
        <dbReference type="EMBL" id="KAK9936246.1"/>
    </source>
</evidence>
<accession>A0AAW1XIT5</accession>
<dbReference type="PANTHER" id="PTHR11246">
    <property type="entry name" value="PRE-MRNA SPLICING FACTOR"/>
    <property type="match status" value="1"/>
</dbReference>
<evidence type="ECO:0000256" key="2">
    <source>
        <dbReference type="ARBA" id="ARBA00008644"/>
    </source>
</evidence>
<keyword evidence="5" id="KW-0677">Repeat</keyword>
<dbReference type="Pfam" id="PF23231">
    <property type="entry name" value="HAT_Syf1_CNRKL1_C"/>
    <property type="match status" value="1"/>
</dbReference>
<dbReference type="AlphaFoldDB" id="A0AAW1XIT5"/>
<evidence type="ECO:0000256" key="3">
    <source>
        <dbReference type="ARBA" id="ARBA00022664"/>
    </source>
</evidence>
<dbReference type="SMART" id="SM00386">
    <property type="entry name" value="HAT"/>
    <property type="match status" value="4"/>
</dbReference>
<keyword evidence="7" id="KW-0539">Nucleus</keyword>
<keyword evidence="6" id="KW-0508">mRNA splicing</keyword>
<proteinExistence type="inferred from homology"/>
<comment type="caution">
    <text evidence="9">The sequence shown here is derived from an EMBL/GenBank/DDBJ whole genome shotgun (WGS) entry which is preliminary data.</text>
</comment>
<dbReference type="GO" id="GO:0000974">
    <property type="term" value="C:Prp19 complex"/>
    <property type="evidence" value="ECO:0007669"/>
    <property type="project" value="TreeGrafter"/>
</dbReference>
<evidence type="ECO:0000256" key="7">
    <source>
        <dbReference type="ARBA" id="ARBA00023242"/>
    </source>
</evidence>
<dbReference type="FunFam" id="1.25.40.10:FF:000137">
    <property type="entry name" value="Pre-mRNA-splicing factor syf1"/>
    <property type="match status" value="1"/>
</dbReference>
<dbReference type="InterPro" id="IPR003107">
    <property type="entry name" value="HAT"/>
</dbReference>
<reference evidence="9 10" key="1">
    <citation type="journal article" date="2023" name="G3 (Bethesda)">
        <title>A chromosome-length genome assembly and annotation of blackberry (Rubus argutus, cv. 'Hillquist').</title>
        <authorList>
            <person name="Bruna T."/>
            <person name="Aryal R."/>
            <person name="Dudchenko O."/>
            <person name="Sargent D.J."/>
            <person name="Mead D."/>
            <person name="Buti M."/>
            <person name="Cavallini A."/>
            <person name="Hytonen T."/>
            <person name="Andres J."/>
            <person name="Pham M."/>
            <person name="Weisz D."/>
            <person name="Mascagni F."/>
            <person name="Usai G."/>
            <person name="Natali L."/>
            <person name="Bassil N."/>
            <person name="Fernandez G.E."/>
            <person name="Lomsadze A."/>
            <person name="Armour M."/>
            <person name="Olukolu B."/>
            <person name="Poorten T."/>
            <person name="Britton C."/>
            <person name="Davik J."/>
            <person name="Ashrafi H."/>
            <person name="Aiden E.L."/>
            <person name="Borodovsky M."/>
            <person name="Worthington M."/>
        </authorList>
    </citation>
    <scope>NUCLEOTIDE SEQUENCE [LARGE SCALE GENOMIC DNA]</scope>
    <source>
        <strain evidence="9">PI 553951</strain>
    </source>
</reference>
<comment type="subcellular location">
    <subcellularLocation>
        <location evidence="1">Nucleus</location>
    </subcellularLocation>
</comment>
<keyword evidence="4" id="KW-0747">Spliceosome</keyword>
<dbReference type="InterPro" id="IPR011990">
    <property type="entry name" value="TPR-like_helical_dom_sf"/>
</dbReference>
<feature type="domain" description="Pre-mRNA-splicing factor Syf1/CRNKL1-like C-terminal HAT-repeats" evidence="8">
    <location>
        <begin position="78"/>
        <end position="296"/>
    </location>
</feature>
<dbReference type="Gene3D" id="1.25.40.10">
    <property type="entry name" value="Tetratricopeptide repeat domain"/>
    <property type="match status" value="2"/>
</dbReference>
<evidence type="ECO:0000313" key="10">
    <source>
        <dbReference type="Proteomes" id="UP001457282"/>
    </source>
</evidence>
<evidence type="ECO:0000256" key="4">
    <source>
        <dbReference type="ARBA" id="ARBA00022728"/>
    </source>
</evidence>
<dbReference type="GO" id="GO:0071014">
    <property type="term" value="C:post-mRNA release spliceosomal complex"/>
    <property type="evidence" value="ECO:0007669"/>
    <property type="project" value="TreeGrafter"/>
</dbReference>
<name>A0AAW1XIT5_RUBAR</name>
<evidence type="ECO:0000256" key="5">
    <source>
        <dbReference type="ARBA" id="ARBA00022737"/>
    </source>
</evidence>
<protein>
    <recommendedName>
        <fullName evidence="8">Pre-mRNA-splicing factor Syf1/CRNKL1-like C-terminal HAT-repeats domain-containing protein</fullName>
    </recommendedName>
</protein>
<dbReference type="Proteomes" id="UP001457282">
    <property type="component" value="Unassembled WGS sequence"/>
</dbReference>
<keyword evidence="3" id="KW-0507">mRNA processing</keyword>
<evidence type="ECO:0000256" key="6">
    <source>
        <dbReference type="ARBA" id="ARBA00023187"/>
    </source>
</evidence>
<dbReference type="EMBL" id="JBEDUW010000003">
    <property type="protein sequence ID" value="KAK9936246.1"/>
    <property type="molecule type" value="Genomic_DNA"/>
</dbReference>
<dbReference type="PANTHER" id="PTHR11246:SF5">
    <property type="entry name" value="PRE-MRNA-SPLICING FACTOR SYF1"/>
    <property type="match status" value="1"/>
</dbReference>
<dbReference type="GO" id="GO:0000349">
    <property type="term" value="P:generation of catalytic spliceosome for first transesterification step"/>
    <property type="evidence" value="ECO:0007669"/>
    <property type="project" value="TreeGrafter"/>
</dbReference>
<dbReference type="InterPro" id="IPR045075">
    <property type="entry name" value="Syf1-like"/>
</dbReference>
<gene>
    <name evidence="9" type="ORF">M0R45_013096</name>
</gene>
<dbReference type="InterPro" id="IPR055430">
    <property type="entry name" value="HAT_Syf1_CNRKL1_C"/>
</dbReference>
<dbReference type="GO" id="GO:0071007">
    <property type="term" value="C:U2-type catalytic step 2 spliceosome"/>
    <property type="evidence" value="ECO:0007669"/>
    <property type="project" value="TreeGrafter"/>
</dbReference>
<keyword evidence="10" id="KW-1185">Reference proteome</keyword>